<dbReference type="Proteomes" id="UP000297472">
    <property type="component" value="Unassembled WGS sequence"/>
</dbReference>
<reference evidence="2 3" key="1">
    <citation type="submission" date="2019-03" db="EMBL/GenBank/DDBJ databases">
        <title>Genomics of glacier-inhabiting Cryobacterium strains.</title>
        <authorList>
            <person name="Liu Q."/>
            <person name="Xin Y.-H."/>
        </authorList>
    </citation>
    <scope>NUCLEOTIDE SEQUENCE [LARGE SCALE GENOMIC DNA]</scope>
    <source>
        <strain evidence="2 3">TMT1-51</strain>
    </source>
</reference>
<evidence type="ECO:0000313" key="3">
    <source>
        <dbReference type="Proteomes" id="UP000297472"/>
    </source>
</evidence>
<gene>
    <name evidence="2" type="ORF">E3T49_01775</name>
</gene>
<protein>
    <submittedName>
        <fullName evidence="2">DUF2017 family protein</fullName>
    </submittedName>
</protein>
<comment type="caution">
    <text evidence="2">The sequence shown here is derived from an EMBL/GenBank/DDBJ whole genome shotgun (WGS) entry which is preliminary data.</text>
</comment>
<evidence type="ECO:0000313" key="2">
    <source>
        <dbReference type="EMBL" id="TFD33050.1"/>
    </source>
</evidence>
<dbReference type="InterPro" id="IPR018561">
    <property type="entry name" value="AosR"/>
</dbReference>
<dbReference type="OrthoDB" id="3268479at2"/>
<organism evidence="2 3">
    <name type="scientific">Cryobacterium cryoconiti</name>
    <dbReference type="NCBI Taxonomy" id="1259239"/>
    <lineage>
        <taxon>Bacteria</taxon>
        <taxon>Bacillati</taxon>
        <taxon>Actinomycetota</taxon>
        <taxon>Actinomycetes</taxon>
        <taxon>Micrococcales</taxon>
        <taxon>Microbacteriaceae</taxon>
        <taxon>Cryobacterium</taxon>
    </lineage>
</organism>
<keyword evidence="3" id="KW-1185">Reference proteome</keyword>
<evidence type="ECO:0000256" key="1">
    <source>
        <dbReference type="SAM" id="MobiDB-lite"/>
    </source>
</evidence>
<feature type="compositionally biased region" description="Gly residues" evidence="1">
    <location>
        <begin position="10"/>
        <end position="23"/>
    </location>
</feature>
<sequence length="204" mass="21753">MMQFERAGAGSEGAGSEGAGSEGAGSESAGTVSAQFEHVEIGLLRLAASQLIDLLEAAETHALGTSDDPALRRLLPDAYTDDPAAAAEFRRFTADDLLERKVRNARCVLASLGEEPLDEIADEPGDAELSAAAAAEQPVTIALDPDDVQSWLRTLTDLRLTLAERLEIGPDGVPRLSDDEAPFLHDVYDWFGMVQESLVYAIDV</sequence>
<dbReference type="EMBL" id="SOHA01000005">
    <property type="protein sequence ID" value="TFD33050.1"/>
    <property type="molecule type" value="Genomic_DNA"/>
</dbReference>
<name>A0A4Y8JZF7_9MICO</name>
<accession>A0A4Y8JZF7</accession>
<proteinExistence type="predicted"/>
<dbReference type="AlphaFoldDB" id="A0A4Y8JZF7"/>
<dbReference type="Pfam" id="PF09438">
    <property type="entry name" value="DUF2017"/>
    <property type="match status" value="1"/>
</dbReference>
<feature type="region of interest" description="Disordered" evidence="1">
    <location>
        <begin position="1"/>
        <end position="31"/>
    </location>
</feature>